<protein>
    <submittedName>
        <fullName evidence="3">DctP family TRAP transporter solute-binding subunit</fullName>
    </submittedName>
</protein>
<evidence type="ECO:0000256" key="2">
    <source>
        <dbReference type="SAM" id="SignalP"/>
    </source>
</evidence>
<dbReference type="PROSITE" id="PS51257">
    <property type="entry name" value="PROKAR_LIPOPROTEIN"/>
    <property type="match status" value="1"/>
</dbReference>
<dbReference type="InterPro" id="IPR018389">
    <property type="entry name" value="DctP_fam"/>
</dbReference>
<gene>
    <name evidence="3" type="ORF">BR63_10775</name>
</gene>
<organism evidence="3 4">
    <name type="scientific">Thermanaerosceptrum fracticalcis</name>
    <dbReference type="NCBI Taxonomy" id="1712410"/>
    <lineage>
        <taxon>Bacteria</taxon>
        <taxon>Bacillati</taxon>
        <taxon>Bacillota</taxon>
        <taxon>Clostridia</taxon>
        <taxon>Eubacteriales</taxon>
        <taxon>Peptococcaceae</taxon>
        <taxon>Thermanaerosceptrum</taxon>
    </lineage>
</organism>
<dbReference type="PANTHER" id="PTHR33376:SF2">
    <property type="entry name" value="DICARBOXYLATE-BINDING PERIPLASMIC PROTEIN"/>
    <property type="match status" value="1"/>
</dbReference>
<proteinExistence type="predicted"/>
<sequence length="344" mass="38357">MMSKKFIKKILALSLIVLLIVAIAGCGNDNAKKDGNNPSTKDGKITIRVGHVLAPDHTYNLALNHFAELVSKKTNGKVEVKVFPSSQLGNERDLVEGMQVHTVEMGLISTGPISGFVPEIMLLDLPYLFRDQAHAYKVLDGEVGDMINKKMLDAGIRNLAWWDQGFRSVFNTKRPINKPEDMSGIKIRVMENPLMIDTFNIMGASSTPMAWGEVYTALQQKTIDAAEGAMETAYTGGFAEVTKYLSMTKHFYSGVPLLIDEKFFQGLPEDIKKALQEAAVEGRDYERKLLQSREQEMLAKIKEKGVEVNTPDLEPFRKAVQPLYDKYAQKVGGKDLIQKVIDTK</sequence>
<dbReference type="InterPro" id="IPR038404">
    <property type="entry name" value="TRAP_DctP_sf"/>
</dbReference>
<dbReference type="Proteomes" id="UP000515847">
    <property type="component" value="Chromosome"/>
</dbReference>
<feature type="chain" id="PRO_5038699824" evidence="2">
    <location>
        <begin position="25"/>
        <end position="344"/>
    </location>
</feature>
<dbReference type="AlphaFoldDB" id="A0A7G6E3U4"/>
<dbReference type="NCBIfam" id="NF037995">
    <property type="entry name" value="TRAP_S1"/>
    <property type="match status" value="1"/>
</dbReference>
<dbReference type="GO" id="GO:0055085">
    <property type="term" value="P:transmembrane transport"/>
    <property type="evidence" value="ECO:0007669"/>
    <property type="project" value="InterPro"/>
</dbReference>
<dbReference type="CDD" id="cd13603">
    <property type="entry name" value="PBP2_TRAP_Siap_TeaA_like"/>
    <property type="match status" value="1"/>
</dbReference>
<dbReference type="GO" id="GO:0030288">
    <property type="term" value="C:outer membrane-bounded periplasmic space"/>
    <property type="evidence" value="ECO:0007669"/>
    <property type="project" value="InterPro"/>
</dbReference>
<feature type="signal peptide" evidence="2">
    <location>
        <begin position="1"/>
        <end position="24"/>
    </location>
</feature>
<dbReference type="GO" id="GO:0030246">
    <property type="term" value="F:carbohydrate binding"/>
    <property type="evidence" value="ECO:0007669"/>
    <property type="project" value="TreeGrafter"/>
</dbReference>
<keyword evidence="4" id="KW-1185">Reference proteome</keyword>
<dbReference type="OrthoDB" id="9815946at2"/>
<evidence type="ECO:0000313" key="4">
    <source>
        <dbReference type="Proteomes" id="UP000515847"/>
    </source>
</evidence>
<dbReference type="PANTHER" id="PTHR33376">
    <property type="match status" value="1"/>
</dbReference>
<dbReference type="Pfam" id="PF03480">
    <property type="entry name" value="DctP"/>
    <property type="match status" value="1"/>
</dbReference>
<dbReference type="Gene3D" id="3.40.190.170">
    <property type="entry name" value="Bacterial extracellular solute-binding protein, family 7"/>
    <property type="match status" value="1"/>
</dbReference>
<dbReference type="NCBIfam" id="TIGR00787">
    <property type="entry name" value="dctP"/>
    <property type="match status" value="1"/>
</dbReference>
<dbReference type="RefSeq" id="WP_034420118.1">
    <property type="nucleotide sequence ID" value="NZ_CP045798.1"/>
</dbReference>
<dbReference type="KEGG" id="tfr:BR63_10775"/>
<evidence type="ECO:0000256" key="1">
    <source>
        <dbReference type="ARBA" id="ARBA00022729"/>
    </source>
</evidence>
<dbReference type="PIRSF" id="PIRSF006470">
    <property type="entry name" value="DctB"/>
    <property type="match status" value="1"/>
</dbReference>
<reference evidence="3 4" key="1">
    <citation type="journal article" date="2019" name="Front. Microbiol.">
        <title>Thermoanaerosceptrum fracticalcis gen. nov. sp. nov., a Novel Fumarate-Fermenting Microorganism From a Deep Fractured Carbonate Aquifer of the US Great Basin.</title>
        <authorList>
            <person name="Hamilton-Brehm S.D."/>
            <person name="Stewart L.E."/>
            <person name="Zavarin M."/>
            <person name="Caldwell M."/>
            <person name="Lawson P.A."/>
            <person name="Onstott T.C."/>
            <person name="Grzymski J."/>
            <person name="Neveux I."/>
            <person name="Lollar B.S."/>
            <person name="Russell C.E."/>
            <person name="Moser D.P."/>
        </authorList>
    </citation>
    <scope>NUCLEOTIDE SEQUENCE [LARGE SCALE GENOMIC DNA]</scope>
    <source>
        <strain evidence="3 4">DRI-13</strain>
    </source>
</reference>
<keyword evidence="1 2" id="KW-0732">Signal</keyword>
<accession>A0A7G6E3U4</accession>
<name>A0A7G6E3U4_THEFR</name>
<dbReference type="InterPro" id="IPR004682">
    <property type="entry name" value="TRAP_DctP"/>
</dbReference>
<evidence type="ECO:0000313" key="3">
    <source>
        <dbReference type="EMBL" id="QNB46748.1"/>
    </source>
</evidence>
<dbReference type="EMBL" id="CP045798">
    <property type="protein sequence ID" value="QNB46748.1"/>
    <property type="molecule type" value="Genomic_DNA"/>
</dbReference>